<sequence>MGPELYGLLGTCYQAAQLIGSLFMGVLSDAVGKKGVLLLSFAGSAISYLIIGFTGSILMMFFSRLLVGAVKQTMSISTSLITEMASTKDHNLSSRIGVMRACMSCGFIIGPLCGGALSSINPTLPTTLSALLFAINSVIVIVFLPNTKPTRVSLHDGSKAKSFLRSVKGIKDAIANISTRRWLIMTAIVYFSLSLIRSNMPLSNKENFDVGAQGNGIFMASLGASSVITQSIGVPVISRFFVTTKWQLISGCSVLIFAFAANVMAPSFELTILAASLMILGNGILSTTVTARYSQALPKGNTGGGMGVSGAVTSLMGVISPTLAGILYQQGGNTLPSLVAIIITAAMLLWIILSPPPTSRATKMDKKVF</sequence>
<feature type="transmembrane region" description="Helical" evidence="5">
    <location>
        <begin position="305"/>
        <end position="328"/>
    </location>
</feature>
<evidence type="ECO:0000313" key="7">
    <source>
        <dbReference type="EMBL" id="CAE2204648.1"/>
    </source>
</evidence>
<dbReference type="GO" id="GO:0022857">
    <property type="term" value="F:transmembrane transporter activity"/>
    <property type="evidence" value="ECO:0007669"/>
    <property type="project" value="InterPro"/>
</dbReference>
<feature type="transmembrane region" description="Helical" evidence="5">
    <location>
        <begin position="126"/>
        <end position="144"/>
    </location>
</feature>
<evidence type="ECO:0000256" key="4">
    <source>
        <dbReference type="ARBA" id="ARBA00023136"/>
    </source>
</evidence>
<proteinExistence type="predicted"/>
<feature type="transmembrane region" description="Helical" evidence="5">
    <location>
        <begin position="45"/>
        <end position="67"/>
    </location>
</feature>
<feature type="transmembrane region" description="Helical" evidence="5">
    <location>
        <begin position="334"/>
        <end position="353"/>
    </location>
</feature>
<comment type="subcellular location">
    <subcellularLocation>
        <location evidence="1">Membrane</location>
        <topology evidence="1">Multi-pass membrane protein</topology>
    </subcellularLocation>
</comment>
<dbReference type="SUPFAM" id="SSF103473">
    <property type="entry name" value="MFS general substrate transporter"/>
    <property type="match status" value="1"/>
</dbReference>
<evidence type="ECO:0000256" key="3">
    <source>
        <dbReference type="ARBA" id="ARBA00022989"/>
    </source>
</evidence>
<keyword evidence="2 5" id="KW-0812">Transmembrane</keyword>
<dbReference type="InterPro" id="IPR036259">
    <property type="entry name" value="MFS_trans_sf"/>
</dbReference>
<dbReference type="PANTHER" id="PTHR24002:SF3">
    <property type="entry name" value="SOLUTE CARRIER FAMILY 22 MEMBER 18"/>
    <property type="match status" value="1"/>
</dbReference>
<feature type="transmembrane region" description="Helical" evidence="5">
    <location>
        <begin position="217"/>
        <end position="236"/>
    </location>
</feature>
<dbReference type="InterPro" id="IPR020846">
    <property type="entry name" value="MFS_dom"/>
</dbReference>
<dbReference type="Gene3D" id="1.20.1250.20">
    <property type="entry name" value="MFS general substrate transporter like domains"/>
    <property type="match status" value="1"/>
</dbReference>
<feature type="transmembrane region" description="Helical" evidence="5">
    <location>
        <begin position="248"/>
        <end position="265"/>
    </location>
</feature>
<dbReference type="PRINTS" id="PR01035">
    <property type="entry name" value="TCRTETA"/>
</dbReference>
<dbReference type="AlphaFoldDB" id="A0A7S4HNL3"/>
<name>A0A7S4HNL3_9EUKA</name>
<dbReference type="PANTHER" id="PTHR24002">
    <property type="entry name" value="SOLUTE CARRIER FAMILY 22 MEMBER 18"/>
    <property type="match status" value="1"/>
</dbReference>
<dbReference type="GO" id="GO:0005635">
    <property type="term" value="C:nuclear envelope"/>
    <property type="evidence" value="ECO:0007669"/>
    <property type="project" value="TreeGrafter"/>
</dbReference>
<reference evidence="7" key="1">
    <citation type="submission" date="2021-01" db="EMBL/GenBank/DDBJ databases">
        <authorList>
            <person name="Corre E."/>
            <person name="Pelletier E."/>
            <person name="Niang G."/>
            <person name="Scheremetjew M."/>
            <person name="Finn R."/>
            <person name="Kale V."/>
            <person name="Holt S."/>
            <person name="Cochrane G."/>
            <person name="Meng A."/>
            <person name="Brown T."/>
            <person name="Cohen L."/>
        </authorList>
    </citation>
    <scope>NUCLEOTIDE SEQUENCE</scope>
    <source>
        <strain evidence="7">DIVA3 518/3/11/1/6</strain>
    </source>
</reference>
<feature type="transmembrane region" description="Helical" evidence="5">
    <location>
        <begin position="98"/>
        <end position="120"/>
    </location>
</feature>
<accession>A0A7S4HNL3</accession>
<protein>
    <recommendedName>
        <fullName evidence="6">Major facilitator superfamily (MFS) profile domain-containing protein</fullName>
    </recommendedName>
</protein>
<keyword evidence="3 5" id="KW-1133">Transmembrane helix</keyword>
<evidence type="ECO:0000256" key="5">
    <source>
        <dbReference type="SAM" id="Phobius"/>
    </source>
</evidence>
<dbReference type="Pfam" id="PF07690">
    <property type="entry name" value="MFS_1"/>
    <property type="match status" value="1"/>
</dbReference>
<evidence type="ECO:0000259" key="6">
    <source>
        <dbReference type="PROSITE" id="PS50850"/>
    </source>
</evidence>
<gene>
    <name evidence="7" type="ORF">VSP0166_LOCUS2726</name>
</gene>
<evidence type="ECO:0000256" key="2">
    <source>
        <dbReference type="ARBA" id="ARBA00022692"/>
    </source>
</evidence>
<organism evidence="7">
    <name type="scientific">Vannella robusta</name>
    <dbReference type="NCBI Taxonomy" id="1487602"/>
    <lineage>
        <taxon>Eukaryota</taxon>
        <taxon>Amoebozoa</taxon>
        <taxon>Discosea</taxon>
        <taxon>Flabellinia</taxon>
        <taxon>Vannellidae</taxon>
        <taxon>Vannella</taxon>
    </lineage>
</organism>
<dbReference type="PROSITE" id="PS50850">
    <property type="entry name" value="MFS"/>
    <property type="match status" value="1"/>
</dbReference>
<feature type="transmembrane region" description="Helical" evidence="5">
    <location>
        <begin position="181"/>
        <end position="197"/>
    </location>
</feature>
<dbReference type="GO" id="GO:0016020">
    <property type="term" value="C:membrane"/>
    <property type="evidence" value="ECO:0007669"/>
    <property type="project" value="UniProtKB-SubCell"/>
</dbReference>
<keyword evidence="4 5" id="KW-0472">Membrane</keyword>
<dbReference type="InterPro" id="IPR001958">
    <property type="entry name" value="Tet-R_TetA/multi-R_MdtG-like"/>
</dbReference>
<dbReference type="InterPro" id="IPR011701">
    <property type="entry name" value="MFS"/>
</dbReference>
<feature type="domain" description="Major facilitator superfamily (MFS) profile" evidence="6">
    <location>
        <begin position="1"/>
        <end position="357"/>
    </location>
</feature>
<evidence type="ECO:0000256" key="1">
    <source>
        <dbReference type="ARBA" id="ARBA00004141"/>
    </source>
</evidence>
<dbReference type="EMBL" id="HBKP01003758">
    <property type="protein sequence ID" value="CAE2204648.1"/>
    <property type="molecule type" value="Transcribed_RNA"/>
</dbReference>